<dbReference type="InterPro" id="IPR051797">
    <property type="entry name" value="TrmB-like"/>
</dbReference>
<dbReference type="PROSITE" id="PS50043">
    <property type="entry name" value="HTH_LUXR_2"/>
    <property type="match status" value="1"/>
</dbReference>
<dbReference type="SUPFAM" id="SSF46894">
    <property type="entry name" value="C-terminal effector domain of the bipartite response regulators"/>
    <property type="match status" value="1"/>
</dbReference>
<dbReference type="InterPro" id="IPR036388">
    <property type="entry name" value="WH-like_DNA-bd_sf"/>
</dbReference>
<dbReference type="RefSeq" id="WP_344252818.1">
    <property type="nucleotide sequence ID" value="NZ_BAAARE010000002.1"/>
</dbReference>
<dbReference type="PANTHER" id="PTHR34293:SF1">
    <property type="entry name" value="HTH-TYPE TRANSCRIPTIONAL REGULATOR TRMBL2"/>
    <property type="match status" value="1"/>
</dbReference>
<comment type="caution">
    <text evidence="2">The sequence shown here is derived from an EMBL/GenBank/DDBJ whole genome shotgun (WGS) entry which is preliminary data.</text>
</comment>
<protein>
    <recommendedName>
        <fullName evidence="1">HTH luxR-type domain-containing protein</fullName>
    </recommendedName>
</protein>
<dbReference type="InterPro" id="IPR000792">
    <property type="entry name" value="Tscrpt_reg_LuxR_C"/>
</dbReference>
<dbReference type="Pfam" id="PF00196">
    <property type="entry name" value="GerE"/>
    <property type="match status" value="1"/>
</dbReference>
<evidence type="ECO:0000313" key="3">
    <source>
        <dbReference type="Proteomes" id="UP001500730"/>
    </source>
</evidence>
<dbReference type="Proteomes" id="UP001500730">
    <property type="component" value="Unassembled WGS sequence"/>
</dbReference>
<reference evidence="2 3" key="1">
    <citation type="journal article" date="2019" name="Int. J. Syst. Evol. Microbiol.">
        <title>The Global Catalogue of Microorganisms (GCM) 10K type strain sequencing project: providing services to taxonomists for standard genome sequencing and annotation.</title>
        <authorList>
            <consortium name="The Broad Institute Genomics Platform"/>
            <consortium name="The Broad Institute Genome Sequencing Center for Infectious Disease"/>
            <person name="Wu L."/>
            <person name="Ma J."/>
        </authorList>
    </citation>
    <scope>NUCLEOTIDE SEQUENCE [LARGE SCALE GENOMIC DNA]</scope>
    <source>
        <strain evidence="2 3">JCM 16259</strain>
    </source>
</reference>
<keyword evidence="3" id="KW-1185">Reference proteome</keyword>
<dbReference type="PANTHER" id="PTHR34293">
    <property type="entry name" value="HTH-TYPE TRANSCRIPTIONAL REGULATOR TRMBL2"/>
    <property type="match status" value="1"/>
</dbReference>
<organism evidence="2 3">
    <name type="scientific">Terrabacter carboxydivorans</name>
    <dbReference type="NCBI Taxonomy" id="619730"/>
    <lineage>
        <taxon>Bacteria</taxon>
        <taxon>Bacillati</taxon>
        <taxon>Actinomycetota</taxon>
        <taxon>Actinomycetes</taxon>
        <taxon>Micrococcales</taxon>
        <taxon>Intrasporangiaceae</taxon>
        <taxon>Terrabacter</taxon>
    </lineage>
</organism>
<accession>A0ABN3KTH8</accession>
<name>A0ABN3KTH8_9MICO</name>
<sequence>MDLDDDTAAVYRAMLDDHTRTVTDLSKALSLSRPRVRKALDRLADVALLQPAGADPMVLVPSPPRVGMARLVAEAEAELAVQAGRVAAVRSLMETMAAEHDAHLHREALVHHRTVEAVRDRLEELSLEARTECVSLNPGRAHKPDAMAASKPLNQRALERGVAIRAVYQDSFRHDPATLDYARWLTEIGGQARTMPEVPMLLVVVDREVALLPRVVGDPSQGAIEVRSPALVAALVEHVEMVWLLAEPFGDQRRREAPLTSATSRQLLQMLASGVTDESAARRLGLSTRTVRRLMSDFMTQTGATSRFQAGVEAARRGLLDARD</sequence>
<dbReference type="SMART" id="SM00421">
    <property type="entry name" value="HTH_LUXR"/>
    <property type="match status" value="1"/>
</dbReference>
<dbReference type="InterPro" id="IPR016032">
    <property type="entry name" value="Sig_transdc_resp-reg_C-effctor"/>
</dbReference>
<dbReference type="EMBL" id="BAAARE010000002">
    <property type="protein sequence ID" value="GAA2471470.1"/>
    <property type="molecule type" value="Genomic_DNA"/>
</dbReference>
<feature type="domain" description="HTH luxR-type" evidence="1">
    <location>
        <begin position="253"/>
        <end position="318"/>
    </location>
</feature>
<proteinExistence type="predicted"/>
<evidence type="ECO:0000313" key="2">
    <source>
        <dbReference type="EMBL" id="GAA2471470.1"/>
    </source>
</evidence>
<dbReference type="Gene3D" id="1.10.10.10">
    <property type="entry name" value="Winged helix-like DNA-binding domain superfamily/Winged helix DNA-binding domain"/>
    <property type="match status" value="2"/>
</dbReference>
<gene>
    <name evidence="2" type="ORF">GCM10009858_06060</name>
</gene>
<evidence type="ECO:0000259" key="1">
    <source>
        <dbReference type="PROSITE" id="PS50043"/>
    </source>
</evidence>